<gene>
    <name evidence="12" type="ORF">PTTG_27386</name>
</gene>
<dbReference type="GO" id="GO:0005739">
    <property type="term" value="C:mitochondrion"/>
    <property type="evidence" value="ECO:0007669"/>
    <property type="project" value="TreeGrafter"/>
</dbReference>
<dbReference type="PROSITE" id="PS00600">
    <property type="entry name" value="AA_TRANSFER_CLASS_3"/>
    <property type="match status" value="1"/>
</dbReference>
<dbReference type="Pfam" id="PF00202">
    <property type="entry name" value="Aminotran_3"/>
    <property type="match status" value="1"/>
</dbReference>
<dbReference type="Gene3D" id="3.90.1150.10">
    <property type="entry name" value="Aspartate Aminotransferase, domain 1"/>
    <property type="match status" value="1"/>
</dbReference>
<dbReference type="OrthoDB" id="10260828at2759"/>
<dbReference type="EC" id="2.6.1.19" evidence="3"/>
<evidence type="ECO:0000256" key="5">
    <source>
        <dbReference type="ARBA" id="ARBA00022576"/>
    </source>
</evidence>
<evidence type="ECO:0000256" key="10">
    <source>
        <dbReference type="ARBA" id="ARBA00048021"/>
    </source>
</evidence>
<comment type="similarity">
    <text evidence="2 11">Belongs to the class-III pyridoxal-phosphate-dependent aminotransferase family.</text>
</comment>
<reference evidence="13 14" key="3">
    <citation type="journal article" date="2017" name="G3 (Bethesda)">
        <title>Comparative analysis highlights variable genome content of wheat rusts and divergence of the mating loci.</title>
        <authorList>
            <person name="Cuomo C.A."/>
            <person name="Bakkeren G."/>
            <person name="Khalil H.B."/>
            <person name="Panwar V."/>
            <person name="Joly D."/>
            <person name="Linning R."/>
            <person name="Sakthikumar S."/>
            <person name="Song X."/>
            <person name="Adiconis X."/>
            <person name="Fan L."/>
            <person name="Goldberg J.M."/>
            <person name="Levin J.Z."/>
            <person name="Young S."/>
            <person name="Zeng Q."/>
            <person name="Anikster Y."/>
            <person name="Bruce M."/>
            <person name="Wang M."/>
            <person name="Yin C."/>
            <person name="McCallum B."/>
            <person name="Szabo L.J."/>
            <person name="Hulbert S."/>
            <person name="Chen X."/>
            <person name="Fellers J.P."/>
        </authorList>
    </citation>
    <scope>NUCLEOTIDE SEQUENCE</scope>
    <source>
        <strain evidence="13">isolate 1-1 / race 1 (BBBD)</strain>
        <strain evidence="14">Isolate 1-1 / race 1 (BBBD)</strain>
    </source>
</reference>
<dbReference type="NCBIfam" id="TIGR00699">
    <property type="entry name" value="GABAtrns_euk"/>
    <property type="match status" value="1"/>
</dbReference>
<dbReference type="GO" id="GO:0034386">
    <property type="term" value="F:4-aminobutyrate:2-oxoglutarate transaminase activity"/>
    <property type="evidence" value="ECO:0007669"/>
    <property type="project" value="UniProtKB-EC"/>
</dbReference>
<evidence type="ECO:0000256" key="1">
    <source>
        <dbReference type="ARBA" id="ARBA00001933"/>
    </source>
</evidence>
<dbReference type="InterPro" id="IPR015424">
    <property type="entry name" value="PyrdxlP-dep_Trfase"/>
</dbReference>
<evidence type="ECO:0000313" key="12">
    <source>
        <dbReference type="EMBL" id="OAV93199.1"/>
    </source>
</evidence>
<dbReference type="FunFam" id="3.40.640.10:FF:000073">
    <property type="entry name" value="Probable 4-aminobutyrate aminotransferase"/>
    <property type="match status" value="1"/>
</dbReference>
<evidence type="ECO:0000256" key="8">
    <source>
        <dbReference type="ARBA" id="ARBA00030204"/>
    </source>
</evidence>
<evidence type="ECO:0000256" key="11">
    <source>
        <dbReference type="RuleBase" id="RU003560"/>
    </source>
</evidence>
<dbReference type="CDD" id="cd00610">
    <property type="entry name" value="OAT_like"/>
    <property type="match status" value="1"/>
</dbReference>
<protein>
    <recommendedName>
        <fullName evidence="4">4-aminobutyrate aminotransferase</fullName>
        <ecNumber evidence="3">2.6.1.19</ecNumber>
    </recommendedName>
    <alternativeName>
        <fullName evidence="9">GABA aminotransferase</fullName>
    </alternativeName>
    <alternativeName>
        <fullName evidence="8">Gamma-amino-N-butyrate transaminase</fullName>
    </alternativeName>
</protein>
<name>A0A180GL58_PUCT1</name>
<organism evidence="12">
    <name type="scientific">Puccinia triticina (isolate 1-1 / race 1 (BBBD))</name>
    <name type="common">Brown leaf rust fungus</name>
    <dbReference type="NCBI Taxonomy" id="630390"/>
    <lineage>
        <taxon>Eukaryota</taxon>
        <taxon>Fungi</taxon>
        <taxon>Dikarya</taxon>
        <taxon>Basidiomycota</taxon>
        <taxon>Pucciniomycotina</taxon>
        <taxon>Pucciniomycetes</taxon>
        <taxon>Pucciniales</taxon>
        <taxon>Pucciniaceae</taxon>
        <taxon>Puccinia</taxon>
    </lineage>
</organism>
<dbReference type="EMBL" id="ADAS02000053">
    <property type="protein sequence ID" value="OAV93199.1"/>
    <property type="molecule type" value="Genomic_DNA"/>
</dbReference>
<dbReference type="STRING" id="630390.A0A180GL58"/>
<dbReference type="InterPro" id="IPR049704">
    <property type="entry name" value="Aminotrans_3_PPA_site"/>
</dbReference>
<reference evidence="13" key="4">
    <citation type="submission" date="2025-05" db="UniProtKB">
        <authorList>
            <consortium name="EnsemblFungi"/>
        </authorList>
    </citation>
    <scope>IDENTIFICATION</scope>
    <source>
        <strain evidence="13">isolate 1-1 / race 1 (BBBD)</strain>
    </source>
</reference>
<evidence type="ECO:0000256" key="9">
    <source>
        <dbReference type="ARBA" id="ARBA00031787"/>
    </source>
</evidence>
<dbReference type="Proteomes" id="UP000005240">
    <property type="component" value="Unassembled WGS sequence"/>
</dbReference>
<dbReference type="PANTHER" id="PTHR43206:SF1">
    <property type="entry name" value="4-AMINOBUTYRATE AMINOTRANSFERASE, MITOCHONDRIAL"/>
    <property type="match status" value="1"/>
</dbReference>
<comment type="cofactor">
    <cofactor evidence="1">
        <name>pyridoxal 5'-phosphate</name>
        <dbReference type="ChEBI" id="CHEBI:597326"/>
    </cofactor>
</comment>
<dbReference type="VEuPathDB" id="FungiDB:PTTG_27386"/>
<dbReference type="PANTHER" id="PTHR43206">
    <property type="entry name" value="AMINOTRANSFERASE"/>
    <property type="match status" value="1"/>
</dbReference>
<reference evidence="12" key="2">
    <citation type="submission" date="2016-05" db="EMBL/GenBank/DDBJ databases">
        <title>Comparative analysis highlights variable genome content of wheat rusts and divergence of the mating loci.</title>
        <authorList>
            <person name="Cuomo C.A."/>
            <person name="Bakkeren G."/>
            <person name="Szabo L."/>
            <person name="Khalil H."/>
            <person name="Joly D."/>
            <person name="Goldberg J."/>
            <person name="Young S."/>
            <person name="Zeng Q."/>
            <person name="Fellers J."/>
        </authorList>
    </citation>
    <scope>NUCLEOTIDE SEQUENCE [LARGE SCALE GENOMIC DNA]</scope>
    <source>
        <strain evidence="12">1-1 BBBD Race 1</strain>
    </source>
</reference>
<dbReference type="InterPro" id="IPR015422">
    <property type="entry name" value="PyrdxlP-dep_Trfase_small"/>
</dbReference>
<evidence type="ECO:0000256" key="6">
    <source>
        <dbReference type="ARBA" id="ARBA00022679"/>
    </source>
</evidence>
<keyword evidence="7 11" id="KW-0663">Pyridoxal phosphate</keyword>
<evidence type="ECO:0000256" key="4">
    <source>
        <dbReference type="ARBA" id="ARBA00018543"/>
    </source>
</evidence>
<dbReference type="InterPro" id="IPR004631">
    <property type="entry name" value="4NH2But_aminotransferase_euk"/>
</dbReference>
<keyword evidence="6" id="KW-0808">Transferase</keyword>
<dbReference type="PIRSF" id="PIRSF000521">
    <property type="entry name" value="Transaminase_4ab_Lys_Orn"/>
    <property type="match status" value="1"/>
</dbReference>
<dbReference type="AlphaFoldDB" id="A0A180GL58"/>
<dbReference type="Gene3D" id="3.40.640.10">
    <property type="entry name" value="Type I PLP-dependent aspartate aminotransferase-like (Major domain)"/>
    <property type="match status" value="1"/>
</dbReference>
<keyword evidence="5" id="KW-0032">Aminotransferase</keyword>
<keyword evidence="14" id="KW-1185">Reference proteome</keyword>
<dbReference type="InterPro" id="IPR015421">
    <property type="entry name" value="PyrdxlP-dep_Trfase_major"/>
</dbReference>
<dbReference type="GO" id="GO:0009450">
    <property type="term" value="P:gamma-aminobutyric acid catabolic process"/>
    <property type="evidence" value="ECO:0007669"/>
    <property type="project" value="TreeGrafter"/>
</dbReference>
<evidence type="ECO:0000256" key="7">
    <source>
        <dbReference type="ARBA" id="ARBA00022898"/>
    </source>
</evidence>
<evidence type="ECO:0000313" key="13">
    <source>
        <dbReference type="EnsemblFungi" id="PTTG_27386-t43_1-p1"/>
    </source>
</evidence>
<comment type="catalytic activity">
    <reaction evidence="10">
        <text>4-aminobutanoate + 2-oxoglutarate = succinate semialdehyde + L-glutamate</text>
        <dbReference type="Rhea" id="RHEA:23352"/>
        <dbReference type="ChEBI" id="CHEBI:16810"/>
        <dbReference type="ChEBI" id="CHEBI:29985"/>
        <dbReference type="ChEBI" id="CHEBI:57706"/>
        <dbReference type="ChEBI" id="CHEBI:59888"/>
        <dbReference type="EC" id="2.6.1.19"/>
    </reaction>
</comment>
<evidence type="ECO:0000313" key="14">
    <source>
        <dbReference type="Proteomes" id="UP000005240"/>
    </source>
</evidence>
<dbReference type="GO" id="GO:0030170">
    <property type="term" value="F:pyridoxal phosphate binding"/>
    <property type="evidence" value="ECO:0007669"/>
    <property type="project" value="EnsemblFungi"/>
</dbReference>
<proteinExistence type="inferred from homology"/>
<dbReference type="SUPFAM" id="SSF53383">
    <property type="entry name" value="PLP-dependent transferases"/>
    <property type="match status" value="1"/>
</dbReference>
<evidence type="ECO:0000256" key="3">
    <source>
        <dbReference type="ARBA" id="ARBA00012912"/>
    </source>
</evidence>
<sequence length="504" mass="55813">MGWPAACMAWCYTSRYDRVVSSFPGRTQTPTMLAHRLRLPLTASRAFAAIPGPTSRRLSREIDAWQDARAHQLVVDYANSAGNYLQDADGNRLLDLFAQIASIAVGYNHPKLLQLARSDEFVQLAVNRPALGSFPPTNWDEIVSTGLLRVAPKGLDQLFTMMCGSCANEGALKAAFFAFRQRERGARRAQFSAHELASCMQNAQPGSPGLVAMSFRSGFHGRLFGSLSLTRSKAIHKIDVPAFDWPAVDFPRLKYPLVDHQSENTQIEADAIDRVEETIQEWNARGRPVAALIVEPIQSEGGDFHASPLFFRKLREVTAKHGVYLIVDEVQTGVAATGHFWAHEKWELPSPPDFVTFSKKMQAAGFFHAPETRPTQPYRNYNTWMGAPTEVLKARTIIQVIEEQGLVAQVNTVGAYLYSGLDTLAGTVGRHKILNLRGQTSGTFIAFDCPSAELRDRFVHQMKLLGVNLGGCGDVTVRLRPMLVFEQSHADIFLSAAETVLKDL</sequence>
<accession>A0A180GL58</accession>
<reference evidence="12" key="1">
    <citation type="submission" date="2009-11" db="EMBL/GenBank/DDBJ databases">
        <authorList>
            <consortium name="The Broad Institute Genome Sequencing Platform"/>
            <person name="Ward D."/>
            <person name="Feldgarden M."/>
            <person name="Earl A."/>
            <person name="Young S.K."/>
            <person name="Zeng Q."/>
            <person name="Koehrsen M."/>
            <person name="Alvarado L."/>
            <person name="Berlin A."/>
            <person name="Bochicchio J."/>
            <person name="Borenstein D."/>
            <person name="Chapman S.B."/>
            <person name="Chen Z."/>
            <person name="Engels R."/>
            <person name="Freedman E."/>
            <person name="Gellesch M."/>
            <person name="Goldberg J."/>
            <person name="Griggs A."/>
            <person name="Gujja S."/>
            <person name="Heilman E."/>
            <person name="Heiman D."/>
            <person name="Hepburn T."/>
            <person name="Howarth C."/>
            <person name="Jen D."/>
            <person name="Larson L."/>
            <person name="Lewis B."/>
            <person name="Mehta T."/>
            <person name="Park D."/>
            <person name="Pearson M."/>
            <person name="Roberts A."/>
            <person name="Saif S."/>
            <person name="Shea T."/>
            <person name="Shenoy N."/>
            <person name="Sisk P."/>
            <person name="Stolte C."/>
            <person name="Sykes S."/>
            <person name="Thomson T."/>
            <person name="Walk T."/>
            <person name="White J."/>
            <person name="Yandava C."/>
            <person name="Izard J."/>
            <person name="Baranova O.V."/>
            <person name="Blanton J.M."/>
            <person name="Tanner A.C."/>
            <person name="Dewhirst F.E."/>
            <person name="Haas B."/>
            <person name="Nusbaum C."/>
            <person name="Birren B."/>
        </authorList>
    </citation>
    <scope>NUCLEOTIDE SEQUENCE [LARGE SCALE GENOMIC DNA]</scope>
    <source>
        <strain evidence="12">1-1 BBBD Race 1</strain>
    </source>
</reference>
<dbReference type="InterPro" id="IPR005814">
    <property type="entry name" value="Aminotrans_3"/>
</dbReference>
<dbReference type="EnsemblFungi" id="PTTG_27386-t43_1">
    <property type="protein sequence ID" value="PTTG_27386-t43_1-p1"/>
    <property type="gene ID" value="PTTG_27386"/>
</dbReference>
<evidence type="ECO:0000256" key="2">
    <source>
        <dbReference type="ARBA" id="ARBA00008954"/>
    </source>
</evidence>